<dbReference type="Gene3D" id="1.20.1070.10">
    <property type="entry name" value="Rhodopsin 7-helix transmembrane proteins"/>
    <property type="match status" value="1"/>
</dbReference>
<dbReference type="OrthoDB" id="18453at2759"/>
<dbReference type="AlphaFoldDB" id="A0A2T4BGI6"/>
<evidence type="ECO:0000313" key="7">
    <source>
        <dbReference type="EMBL" id="PTB68427.1"/>
    </source>
</evidence>
<evidence type="ECO:0000256" key="2">
    <source>
        <dbReference type="ARBA" id="ARBA00022692"/>
    </source>
</evidence>
<gene>
    <name evidence="7" type="ORF">BBK36DRAFT_1190775</name>
</gene>
<dbReference type="GO" id="GO:0007166">
    <property type="term" value="P:cell surface receptor signaling pathway"/>
    <property type="evidence" value="ECO:0007669"/>
    <property type="project" value="InterPro"/>
</dbReference>
<keyword evidence="2 5" id="KW-0812">Transmembrane</keyword>
<dbReference type="GO" id="GO:0005886">
    <property type="term" value="C:plasma membrane"/>
    <property type="evidence" value="ECO:0007669"/>
    <property type="project" value="TreeGrafter"/>
</dbReference>
<evidence type="ECO:0000256" key="1">
    <source>
        <dbReference type="ARBA" id="ARBA00004141"/>
    </source>
</evidence>
<feature type="transmembrane region" description="Helical" evidence="5">
    <location>
        <begin position="20"/>
        <end position="41"/>
    </location>
</feature>
<organism evidence="7 8">
    <name type="scientific">Trichoderma citrinoviride</name>
    <dbReference type="NCBI Taxonomy" id="58853"/>
    <lineage>
        <taxon>Eukaryota</taxon>
        <taxon>Fungi</taxon>
        <taxon>Dikarya</taxon>
        <taxon>Ascomycota</taxon>
        <taxon>Pezizomycotina</taxon>
        <taxon>Sordariomycetes</taxon>
        <taxon>Hypocreomycetidae</taxon>
        <taxon>Hypocreales</taxon>
        <taxon>Hypocreaceae</taxon>
        <taxon>Trichoderma</taxon>
    </lineage>
</organism>
<feature type="domain" description="G-protein coupled receptors family 2 profile 2" evidence="6">
    <location>
        <begin position="13"/>
        <end position="326"/>
    </location>
</feature>
<evidence type="ECO:0000259" key="6">
    <source>
        <dbReference type="PROSITE" id="PS50261"/>
    </source>
</evidence>
<evidence type="ECO:0000256" key="4">
    <source>
        <dbReference type="ARBA" id="ARBA00023136"/>
    </source>
</evidence>
<reference evidence="8" key="1">
    <citation type="submission" date="2016-07" db="EMBL/GenBank/DDBJ databases">
        <title>Multiple horizontal gene transfer events from other fungi enriched the ability of initially mycotrophic Trichoderma (Ascomycota) to feed on dead plant biomass.</title>
        <authorList>
            <consortium name="DOE Joint Genome Institute"/>
            <person name="Atanasova L."/>
            <person name="Chenthamara K."/>
            <person name="Zhang J."/>
            <person name="Grujic M."/>
            <person name="Henrissat B."/>
            <person name="Kuo A."/>
            <person name="Aerts A."/>
            <person name="Salamov A."/>
            <person name="Lipzen A."/>
            <person name="Labutti K."/>
            <person name="Barry K."/>
            <person name="Miao Y."/>
            <person name="Rahimi M.J."/>
            <person name="Shen Q."/>
            <person name="Grigoriev I.V."/>
            <person name="Kubicek C.P."/>
            <person name="Druzhinina I.S."/>
        </authorList>
    </citation>
    <scope>NUCLEOTIDE SEQUENCE [LARGE SCALE GENOMIC DNA]</scope>
    <source>
        <strain evidence="8">TUCIM 6016</strain>
    </source>
</reference>
<keyword evidence="8" id="KW-1185">Reference proteome</keyword>
<feature type="transmembrane region" description="Helical" evidence="5">
    <location>
        <begin position="82"/>
        <end position="109"/>
    </location>
</feature>
<dbReference type="Proteomes" id="UP000241546">
    <property type="component" value="Unassembled WGS sequence"/>
</dbReference>
<dbReference type="RefSeq" id="XP_024751747.1">
    <property type="nucleotide sequence ID" value="XM_024896686.1"/>
</dbReference>
<dbReference type="PANTHER" id="PTHR23112:SF22">
    <property type="entry name" value="G-PROTEIN COUPLED RECEPTOR"/>
    <property type="match status" value="1"/>
</dbReference>
<dbReference type="EMBL" id="KZ680209">
    <property type="protein sequence ID" value="PTB68427.1"/>
    <property type="molecule type" value="Genomic_DNA"/>
</dbReference>
<accession>A0A2T4BGI6</accession>
<feature type="transmembrane region" description="Helical" evidence="5">
    <location>
        <begin position="121"/>
        <end position="141"/>
    </location>
</feature>
<feature type="transmembrane region" description="Helical" evidence="5">
    <location>
        <begin position="264"/>
        <end position="283"/>
    </location>
</feature>
<dbReference type="GO" id="GO:0004930">
    <property type="term" value="F:G protein-coupled receptor activity"/>
    <property type="evidence" value="ECO:0007669"/>
    <property type="project" value="TreeGrafter"/>
</dbReference>
<feature type="transmembrane region" description="Helical" evidence="5">
    <location>
        <begin position="168"/>
        <end position="189"/>
    </location>
</feature>
<evidence type="ECO:0000256" key="3">
    <source>
        <dbReference type="ARBA" id="ARBA00022989"/>
    </source>
</evidence>
<dbReference type="PROSITE" id="PS50261">
    <property type="entry name" value="G_PROTEIN_RECEP_F2_4"/>
    <property type="match status" value="1"/>
</dbReference>
<protein>
    <submittedName>
        <fullName evidence="7">G-protein coupled receptor protein</fullName>
    </submittedName>
</protein>
<evidence type="ECO:0000256" key="5">
    <source>
        <dbReference type="SAM" id="Phobius"/>
    </source>
</evidence>
<proteinExistence type="predicted"/>
<dbReference type="Pfam" id="PF05462">
    <property type="entry name" value="Dicty_CAR"/>
    <property type="match status" value="1"/>
</dbReference>
<sequence length="371" mass="42440">MTRNLTEDQAKVLTTIERTNAIISIVACAFTILTFCFSKYFSKAINRLAFYASFGNLLSDVAIIMSREFIDNPDSAGCQIQAFIIQVFLSSDVLWTLAMAINVYLTLYHKYEARDVRKLEPVYLICCYGIPLIPGFALLFAKGHHGVRIYGPAIAYCWISSDWALLRILIFYAPIWVVILIIFSIYIRAGRTIYTVRKQVYIFQSSDLDPISVDETTSPLQSGDEVHTVGPMTDPERATIDYTLSQPDTLRALRRRNHERNNAAWSYTKCALLFFGAMLITWIPSSANRLYSLTHNNNISVPLQFVSVFVIPLQGFWNCVVYVVTSWVGCKNLFHDMWLAIRAGAIDFVGRFRRRTNHETNRENDEMQENL</sequence>
<name>A0A2T4BGI6_9HYPO</name>
<keyword evidence="4 5" id="KW-0472">Membrane</keyword>
<feature type="transmembrane region" description="Helical" evidence="5">
    <location>
        <begin position="303"/>
        <end position="324"/>
    </location>
</feature>
<evidence type="ECO:0000313" key="8">
    <source>
        <dbReference type="Proteomes" id="UP000241546"/>
    </source>
</evidence>
<dbReference type="SUPFAM" id="SSF81321">
    <property type="entry name" value="Family A G protein-coupled receptor-like"/>
    <property type="match status" value="1"/>
</dbReference>
<dbReference type="GeneID" id="36604804"/>
<dbReference type="PANTHER" id="PTHR23112">
    <property type="entry name" value="G PROTEIN-COUPLED RECEPTOR 157-RELATED"/>
    <property type="match status" value="1"/>
</dbReference>
<comment type="subcellular location">
    <subcellularLocation>
        <location evidence="1">Membrane</location>
        <topology evidence="1">Multi-pass membrane protein</topology>
    </subcellularLocation>
</comment>
<dbReference type="InterPro" id="IPR017981">
    <property type="entry name" value="GPCR_2-like_7TM"/>
</dbReference>
<dbReference type="GO" id="GO:0007189">
    <property type="term" value="P:adenylate cyclase-activating G protein-coupled receptor signaling pathway"/>
    <property type="evidence" value="ECO:0007669"/>
    <property type="project" value="TreeGrafter"/>
</dbReference>
<keyword evidence="3 5" id="KW-1133">Transmembrane helix</keyword>
<keyword evidence="7" id="KW-0675">Receptor</keyword>